<evidence type="ECO:0000256" key="4">
    <source>
        <dbReference type="ARBA" id="ARBA00022989"/>
    </source>
</evidence>
<dbReference type="InterPro" id="IPR038900">
    <property type="entry name" value="TMC"/>
</dbReference>
<dbReference type="Proteomes" id="UP000694380">
    <property type="component" value="Unplaced"/>
</dbReference>
<sequence>MTYHYNEAFENPDYHYSETLEIDRSRERNSSFHQKLPESSLDDDSLYDSYEGRSGRGQRNQDYPMAIPMASMQPGFQYSHSASRSAGPNTNPYGNPHINPSFEYEPELAYTSPSTFHAVDGPYVRRSSDVSDGGNLNAEGECSSELPASSSQVAASDQKMVFVNFSRSSASIEEGSFSQRYNRRQADLVYRMPSSLLRLDSNAETYNEDKYKQEEKLIKNLASMSSRERVKAIQKTPKTMKEKRDIRNKVLMEKTKKSGSSSTQINCCTHCLYKTALSYRRFKNGLSEYLHLLQLWQKTLKVIRGKFGTSVLSYFVFLKWLLTFNIFSFLVNFSFITIPQLIASGPNNLSFNGLELLTGAGYFKKTVLYYGFYTNSTITKTENNSSYNMQLAYIFTIGIYFIICFFSLVYSMAKSFCKNFINLQTYSGSAAKLLCIWDFNITNEKAVKLKQSNLSTQIKESLSEVTLEVLNLSLKQKIARIAIHLVVWVASLGIAAACCAGVYFLSRNELQLLEGNKSELENEAATLVLPIVVSLLNLLIPFCFALFGLIEKFQYPRHQLYTTIIRNVCLKISIIGILCYYWLNDVATSEKECWESLVGQEIYRLIVIDFIFCLLGSFFGEFVRRIIGTKCCKKLGVPEFDIARNVLDLIYTQTLAWIGIFFAPLMPAMQIISFFIIFYVKKVSLMRNCQPPRKVWRASQMTTLFIFLLFFPSFTGVLSVMAVTIWRLTPSKQCGPFQGLTSIIHAVSGWIHILDSYSSSKWVVWIYRNLIGSVHFFFILTVIVLIITYLYWQIIEGRKIMVRLLHEQIINEGKDKMFLLNKLRALQTSKLDPPKGELQERSSSSYQPSRQAALQMTTSLERPFERNGRDFYAESSFDGIPEKTGLSPADEEGHQPGISETLALALRARQQAEWEMEDDDDEDFRP</sequence>
<dbReference type="Pfam" id="PF07810">
    <property type="entry name" value="TMC"/>
    <property type="match status" value="1"/>
</dbReference>
<proteinExistence type="inferred from homology"/>
<dbReference type="InterPro" id="IPR012496">
    <property type="entry name" value="TMC_dom"/>
</dbReference>
<reference evidence="8" key="1">
    <citation type="submission" date="2025-08" db="UniProtKB">
        <authorList>
            <consortium name="Ensembl"/>
        </authorList>
    </citation>
    <scope>IDENTIFICATION</scope>
</reference>
<organism evidence="8 9">
    <name type="scientific">Chrysemys picta bellii</name>
    <name type="common">Western painted turtle</name>
    <name type="synonym">Emys bellii</name>
    <dbReference type="NCBI Taxonomy" id="8478"/>
    <lineage>
        <taxon>Eukaryota</taxon>
        <taxon>Metazoa</taxon>
        <taxon>Chordata</taxon>
        <taxon>Craniata</taxon>
        <taxon>Vertebrata</taxon>
        <taxon>Euteleostomi</taxon>
        <taxon>Archelosauria</taxon>
        <taxon>Testudinata</taxon>
        <taxon>Testudines</taxon>
        <taxon>Cryptodira</taxon>
        <taxon>Durocryptodira</taxon>
        <taxon>Testudinoidea</taxon>
        <taxon>Emydidae</taxon>
        <taxon>Chrysemys</taxon>
    </lineage>
</organism>
<dbReference type="GO" id="GO:0005886">
    <property type="term" value="C:plasma membrane"/>
    <property type="evidence" value="ECO:0007669"/>
    <property type="project" value="InterPro"/>
</dbReference>
<evidence type="ECO:0000256" key="7">
    <source>
        <dbReference type="SAM" id="MobiDB-lite"/>
    </source>
</evidence>
<feature type="transmembrane region" description="Helical" evidence="6">
    <location>
        <begin position="774"/>
        <end position="792"/>
    </location>
</feature>
<keyword evidence="9" id="KW-1185">Reference proteome</keyword>
<feature type="transmembrane region" description="Helical" evidence="6">
    <location>
        <begin position="311"/>
        <end position="338"/>
    </location>
</feature>
<feature type="region of interest" description="Disordered" evidence="7">
    <location>
        <begin position="874"/>
        <end position="900"/>
    </location>
</feature>
<evidence type="ECO:0000313" key="8">
    <source>
        <dbReference type="Ensembl" id="ENSCPBP00000014704.1"/>
    </source>
</evidence>
<feature type="transmembrane region" description="Helical" evidence="6">
    <location>
        <begin position="654"/>
        <end position="680"/>
    </location>
</feature>
<feature type="transmembrane region" description="Helical" evidence="6">
    <location>
        <begin position="391"/>
        <end position="413"/>
    </location>
</feature>
<evidence type="ECO:0000256" key="6">
    <source>
        <dbReference type="RuleBase" id="RU310713"/>
    </source>
</evidence>
<comment type="similarity">
    <text evidence="2 6">Belongs to the TMC family.</text>
</comment>
<evidence type="ECO:0000256" key="2">
    <source>
        <dbReference type="ARBA" id="ARBA00006510"/>
    </source>
</evidence>
<keyword evidence="5 6" id="KW-0472">Membrane</keyword>
<evidence type="ECO:0000256" key="1">
    <source>
        <dbReference type="ARBA" id="ARBA00004141"/>
    </source>
</evidence>
<protein>
    <recommendedName>
        <fullName evidence="6">Transmembrane channel-like protein</fullName>
    </recommendedName>
</protein>
<dbReference type="KEGG" id="cpic:101947448"/>
<feature type="transmembrane region" description="Helical" evidence="6">
    <location>
        <begin position="481"/>
        <end position="505"/>
    </location>
</feature>
<reference evidence="8" key="2">
    <citation type="submission" date="2025-09" db="UniProtKB">
        <authorList>
            <consortium name="Ensembl"/>
        </authorList>
    </citation>
    <scope>IDENTIFICATION</scope>
</reference>
<feature type="compositionally biased region" description="Polar residues" evidence="7">
    <location>
        <begin position="841"/>
        <end position="852"/>
    </location>
</feature>
<dbReference type="Ensembl" id="ENSCPBT00000017448.1">
    <property type="protein sequence ID" value="ENSCPBP00000014704.1"/>
    <property type="gene ID" value="ENSCPBG00000010891.1"/>
</dbReference>
<dbReference type="AlphaFoldDB" id="A0A8C3FVS6"/>
<feature type="transmembrane region" description="Helical" evidence="6">
    <location>
        <begin position="560"/>
        <end position="583"/>
    </location>
</feature>
<feature type="region of interest" description="Disordered" evidence="7">
    <location>
        <begin position="831"/>
        <end position="852"/>
    </location>
</feature>
<dbReference type="PANTHER" id="PTHR23302:SF5">
    <property type="entry name" value="TRANSMEMBRANE CHANNEL-LIKE PROTEIN 5"/>
    <property type="match status" value="1"/>
</dbReference>
<keyword evidence="4 6" id="KW-1133">Transmembrane helix</keyword>
<feature type="transmembrane region" description="Helical" evidence="6">
    <location>
        <begin position="525"/>
        <end position="548"/>
    </location>
</feature>
<feature type="transmembrane region" description="Helical" evidence="6">
    <location>
        <begin position="700"/>
        <end position="725"/>
    </location>
</feature>
<evidence type="ECO:0000313" key="9">
    <source>
        <dbReference type="Proteomes" id="UP000694380"/>
    </source>
</evidence>
<name>A0A8C3FVS6_CHRPI</name>
<dbReference type="GO" id="GO:0008381">
    <property type="term" value="F:mechanosensitive monoatomic ion channel activity"/>
    <property type="evidence" value="ECO:0007669"/>
    <property type="project" value="TreeGrafter"/>
</dbReference>
<evidence type="ECO:0000256" key="5">
    <source>
        <dbReference type="ARBA" id="ARBA00023136"/>
    </source>
</evidence>
<keyword evidence="3 6" id="KW-0812">Transmembrane</keyword>
<dbReference type="PANTHER" id="PTHR23302">
    <property type="entry name" value="TRANSMEMBRANE CHANNEL-RELATED"/>
    <property type="match status" value="1"/>
</dbReference>
<accession>A0A8C3FVS6</accession>
<evidence type="ECO:0000256" key="3">
    <source>
        <dbReference type="ARBA" id="ARBA00022692"/>
    </source>
</evidence>
<feature type="region of interest" description="Disordered" evidence="7">
    <location>
        <begin position="26"/>
        <end position="62"/>
    </location>
</feature>
<gene>
    <name evidence="8" type="primary">TMC5</name>
</gene>
<dbReference type="GeneTree" id="ENSGT01050000244894"/>
<comment type="subcellular location">
    <subcellularLocation>
        <location evidence="1 6">Membrane</location>
        <topology evidence="1 6">Multi-pass membrane protein</topology>
    </subcellularLocation>
</comment>
<dbReference type="OrthoDB" id="1936208at2759"/>